<accession>A0A414A7N2</accession>
<dbReference type="AlphaFoldDB" id="A0A414A7N2"/>
<gene>
    <name evidence="2" type="ORF">DW848_00430</name>
</gene>
<comment type="caution">
    <text evidence="2">The sequence shown here is derived from an EMBL/GenBank/DDBJ whole genome shotgun (WGS) entry which is preliminary data.</text>
</comment>
<sequence length="381" mass="42816">MNMYSSSILTKRRKPMGTSRTVVHYASGDNRDYEFEWGKAVLEYLEKGYPAEEKNCELEVGSTTYKVLKRDTVTAFYDADGNTLFDITNDRLKEEYEAMESLDETEPKSEIGRAIAGIEKQAFDEAVYMGKTSLADIVTGNVPDPTPEEVQKAMEEQAGAEEAEGDEPGDDSCGQDIEETHDTETQEASENGGEEEKTDPEPTAKGIDGAVAKLQGELKKAKEGYAEPILSHMIDRCKESETLADAVCQTHKTWEKCFKYIMDQARKLKSGNCAMVKDSVVYEWAEDYYRLDDKALEEKKAVEAKEREKKQKADQQKRLDGMKKRAEKKAETAGKDKAAKETPKPEAKADKPKKEPEKKEAPKKRSNELEGQMDLFSMMGL</sequence>
<evidence type="ECO:0000256" key="1">
    <source>
        <dbReference type="SAM" id="MobiDB-lite"/>
    </source>
</evidence>
<dbReference type="Proteomes" id="UP000286104">
    <property type="component" value="Unassembled WGS sequence"/>
</dbReference>
<name>A0A414A7N2_9FIRM</name>
<dbReference type="EMBL" id="QSHU01000001">
    <property type="protein sequence ID" value="RHC41836.1"/>
    <property type="molecule type" value="Genomic_DNA"/>
</dbReference>
<evidence type="ECO:0000313" key="2">
    <source>
        <dbReference type="EMBL" id="RHC41836.1"/>
    </source>
</evidence>
<proteinExistence type="predicted"/>
<feature type="region of interest" description="Disordered" evidence="1">
    <location>
        <begin position="302"/>
        <end position="381"/>
    </location>
</feature>
<protein>
    <submittedName>
        <fullName evidence="2">Uncharacterized protein</fullName>
    </submittedName>
</protein>
<organism evidence="2 3">
    <name type="scientific">Agathobacter rectalis</name>
    <dbReference type="NCBI Taxonomy" id="39491"/>
    <lineage>
        <taxon>Bacteria</taxon>
        <taxon>Bacillati</taxon>
        <taxon>Bacillota</taxon>
        <taxon>Clostridia</taxon>
        <taxon>Lachnospirales</taxon>
        <taxon>Lachnospiraceae</taxon>
        <taxon>Agathobacter</taxon>
    </lineage>
</organism>
<feature type="compositionally biased region" description="Acidic residues" evidence="1">
    <location>
        <begin position="185"/>
        <end position="198"/>
    </location>
</feature>
<reference evidence="2 3" key="1">
    <citation type="submission" date="2018-08" db="EMBL/GenBank/DDBJ databases">
        <title>A genome reference for cultivated species of the human gut microbiota.</title>
        <authorList>
            <person name="Zou Y."/>
            <person name="Xue W."/>
            <person name="Luo G."/>
        </authorList>
    </citation>
    <scope>NUCLEOTIDE SEQUENCE [LARGE SCALE GENOMIC DNA]</scope>
    <source>
        <strain evidence="2 3">AM36-3AA</strain>
    </source>
</reference>
<feature type="compositionally biased region" description="Acidic residues" evidence="1">
    <location>
        <begin position="158"/>
        <end position="170"/>
    </location>
</feature>
<feature type="compositionally biased region" description="Basic and acidic residues" evidence="1">
    <location>
        <begin position="302"/>
        <end position="368"/>
    </location>
</feature>
<evidence type="ECO:0000313" key="3">
    <source>
        <dbReference type="Proteomes" id="UP000286104"/>
    </source>
</evidence>
<feature type="region of interest" description="Disordered" evidence="1">
    <location>
        <begin position="138"/>
        <end position="206"/>
    </location>
</feature>